<proteinExistence type="predicted"/>
<accession>A7I0Z8</accession>
<reference evidence="2" key="1">
    <citation type="submission" date="2007-07" db="EMBL/GenBank/DDBJ databases">
        <title>Complete genome sequence of Campylobacter hominis ATCC BAA-381, a commensal isolated from the human gastrointestinal tract.</title>
        <authorList>
            <person name="Fouts D.E."/>
            <person name="Mongodin E.F."/>
            <person name="Puiu D."/>
            <person name="Sebastian Y."/>
            <person name="Miller W.G."/>
            <person name="Mandrell R.E."/>
            <person name="Nelson K.E."/>
        </authorList>
    </citation>
    <scope>NUCLEOTIDE SEQUENCE [LARGE SCALE GENOMIC DNA]</scope>
    <source>
        <strain evidence="2">ATCC BAA-381 / LMG 19568 / NCTC 13146 / CH001A</strain>
    </source>
</reference>
<dbReference type="EMBL" id="CP000776">
    <property type="protein sequence ID" value="ABS52189.1"/>
    <property type="molecule type" value="Genomic_DNA"/>
</dbReference>
<sequence>MSSTNSRIAKANQILDRAEKMLLGSMSKQQALDIMSKCWNGLSFALGNIDNPLGNAQEMVTTL</sequence>
<dbReference type="STRING" id="360107.CHAB381_0602"/>
<protein>
    <submittedName>
        <fullName evidence="1">Uncharacterized protein</fullName>
    </submittedName>
</protein>
<dbReference type="AlphaFoldDB" id="A7I0Z8"/>
<dbReference type="Proteomes" id="UP000002407">
    <property type="component" value="Chromosome"/>
</dbReference>
<keyword evidence="2" id="KW-1185">Reference proteome</keyword>
<name>A7I0Z8_CAMHC</name>
<dbReference type="HOGENOM" id="CLU_2877329_0_0_7"/>
<dbReference type="KEGG" id="cha:CHAB381_0602"/>
<dbReference type="RefSeq" id="WP_012108476.1">
    <property type="nucleotide sequence ID" value="NC_009714.1"/>
</dbReference>
<evidence type="ECO:0000313" key="1">
    <source>
        <dbReference type="EMBL" id="ABS52189.1"/>
    </source>
</evidence>
<organism evidence="1 2">
    <name type="scientific">Campylobacter hominis (strain ATCC BAA-381 / DSM 21671 / CCUG 45161 / LMG 19568 / NCTC 13146 / CH001A)</name>
    <dbReference type="NCBI Taxonomy" id="360107"/>
    <lineage>
        <taxon>Bacteria</taxon>
        <taxon>Pseudomonadati</taxon>
        <taxon>Campylobacterota</taxon>
        <taxon>Epsilonproteobacteria</taxon>
        <taxon>Campylobacterales</taxon>
        <taxon>Campylobacteraceae</taxon>
        <taxon>Campylobacter</taxon>
    </lineage>
</organism>
<gene>
    <name evidence="1" type="ordered locus">CHAB381_0602</name>
</gene>
<evidence type="ECO:0000313" key="2">
    <source>
        <dbReference type="Proteomes" id="UP000002407"/>
    </source>
</evidence>